<dbReference type="PROSITE" id="PS01047">
    <property type="entry name" value="HMA_1"/>
    <property type="match status" value="2"/>
</dbReference>
<dbReference type="PANTHER" id="PTHR46594">
    <property type="entry name" value="P-TYPE CATION-TRANSPORTING ATPASE"/>
    <property type="match status" value="1"/>
</dbReference>
<feature type="domain" description="HMA" evidence="3">
    <location>
        <begin position="72"/>
        <end position="138"/>
    </location>
</feature>
<dbReference type="Pfam" id="PF00403">
    <property type="entry name" value="HMA"/>
    <property type="match status" value="2"/>
</dbReference>
<evidence type="ECO:0000259" key="3">
    <source>
        <dbReference type="PROSITE" id="PS50846"/>
    </source>
</evidence>
<dbReference type="SUPFAM" id="SSF55008">
    <property type="entry name" value="HMA, heavy metal-associated domain"/>
    <property type="match status" value="2"/>
</dbReference>
<evidence type="ECO:0000313" key="5">
    <source>
        <dbReference type="Proteomes" id="UP000233398"/>
    </source>
</evidence>
<protein>
    <recommendedName>
        <fullName evidence="3">HMA domain-containing protein</fullName>
    </recommendedName>
</protein>
<keyword evidence="2" id="KW-0186">Copper</keyword>
<evidence type="ECO:0000256" key="2">
    <source>
        <dbReference type="ARBA" id="ARBA00023008"/>
    </source>
</evidence>
<dbReference type="InterPro" id="IPR006122">
    <property type="entry name" value="HMA_Cu_ion-bd"/>
</dbReference>
<dbReference type="InterPro" id="IPR006121">
    <property type="entry name" value="HMA_dom"/>
</dbReference>
<evidence type="ECO:0000256" key="1">
    <source>
        <dbReference type="ARBA" id="ARBA00022723"/>
    </source>
</evidence>
<dbReference type="PANTHER" id="PTHR46594:SF4">
    <property type="entry name" value="P-TYPE CATION-TRANSPORTING ATPASE"/>
    <property type="match status" value="1"/>
</dbReference>
<keyword evidence="1" id="KW-0479">Metal-binding</keyword>
<dbReference type="RefSeq" id="WP_101071338.1">
    <property type="nucleotide sequence ID" value="NZ_PISP01000001.1"/>
</dbReference>
<dbReference type="InterPro" id="IPR017969">
    <property type="entry name" value="Heavy-metal-associated_CS"/>
</dbReference>
<organism evidence="4 5">
    <name type="scientific">Rhodohalobacter barkolensis</name>
    <dbReference type="NCBI Taxonomy" id="2053187"/>
    <lineage>
        <taxon>Bacteria</taxon>
        <taxon>Pseudomonadati</taxon>
        <taxon>Balneolota</taxon>
        <taxon>Balneolia</taxon>
        <taxon>Balneolales</taxon>
        <taxon>Balneolaceae</taxon>
        <taxon>Rhodohalobacter</taxon>
    </lineage>
</organism>
<reference evidence="4 5" key="1">
    <citation type="submission" date="2017-11" db="EMBL/GenBank/DDBJ databases">
        <title>Rhodohalobacter 15182 sp. nov., isolated from a salt lake.</title>
        <authorList>
            <person name="Han S."/>
        </authorList>
    </citation>
    <scope>NUCLEOTIDE SEQUENCE [LARGE SCALE GENOMIC DNA]</scope>
    <source>
        <strain evidence="4 5">15182</strain>
    </source>
</reference>
<keyword evidence="5" id="KW-1185">Reference proteome</keyword>
<gene>
    <name evidence="4" type="ORF">CWD77_00960</name>
</gene>
<dbReference type="FunFam" id="3.30.70.100:FF:000005">
    <property type="entry name" value="Copper-exporting P-type ATPase A"/>
    <property type="match status" value="2"/>
</dbReference>
<name>A0A2N0VIP0_9BACT</name>
<dbReference type="OrthoDB" id="5513217at2"/>
<accession>A0A2N0VIP0</accession>
<dbReference type="AlphaFoldDB" id="A0A2N0VIP0"/>
<sequence>MKKRIQINGMHCAGCVNSVEKVLSRVEGVKNANVQLTTESAEIEVEGDNFPFEVIRETVENAGYEVEEPKSESVTFQIGGMHCTGCSSAVEKAIRKQDGIVSANVNLAAEKAFVDFDSSQISIDQIKESIENAGYEVIEQQKKKLIS</sequence>
<proteinExistence type="predicted"/>
<dbReference type="EMBL" id="PISP01000001">
    <property type="protein sequence ID" value="PKD44075.1"/>
    <property type="molecule type" value="Genomic_DNA"/>
</dbReference>
<dbReference type="InterPro" id="IPR036163">
    <property type="entry name" value="HMA_dom_sf"/>
</dbReference>
<dbReference type="Proteomes" id="UP000233398">
    <property type="component" value="Unassembled WGS sequence"/>
</dbReference>
<dbReference type="Gene3D" id="3.30.70.100">
    <property type="match status" value="2"/>
</dbReference>
<dbReference type="PRINTS" id="PR00942">
    <property type="entry name" value="CUATPASEI"/>
</dbReference>
<dbReference type="PROSITE" id="PS50846">
    <property type="entry name" value="HMA_2"/>
    <property type="match status" value="2"/>
</dbReference>
<dbReference type="NCBIfam" id="TIGR00003">
    <property type="entry name" value="copper ion binding protein"/>
    <property type="match status" value="2"/>
</dbReference>
<dbReference type="CDD" id="cd00371">
    <property type="entry name" value="HMA"/>
    <property type="match status" value="2"/>
</dbReference>
<comment type="caution">
    <text evidence="4">The sequence shown here is derived from an EMBL/GenBank/DDBJ whole genome shotgun (WGS) entry which is preliminary data.</text>
</comment>
<evidence type="ECO:0000313" key="4">
    <source>
        <dbReference type="EMBL" id="PKD44075.1"/>
    </source>
</evidence>
<dbReference type="GO" id="GO:0005507">
    <property type="term" value="F:copper ion binding"/>
    <property type="evidence" value="ECO:0007669"/>
    <property type="project" value="InterPro"/>
</dbReference>
<feature type="domain" description="HMA" evidence="3">
    <location>
        <begin position="1"/>
        <end position="67"/>
    </location>
</feature>